<dbReference type="EMBL" id="JAENGZ010001085">
    <property type="protein sequence ID" value="KAG6950804.1"/>
    <property type="molecule type" value="Genomic_DNA"/>
</dbReference>
<evidence type="ECO:0000256" key="1">
    <source>
        <dbReference type="SAM" id="SignalP"/>
    </source>
</evidence>
<feature type="signal peptide" evidence="1">
    <location>
        <begin position="1"/>
        <end position="23"/>
    </location>
</feature>
<comment type="caution">
    <text evidence="2">The sequence shown here is derived from an EMBL/GenBank/DDBJ whole genome shotgun (WGS) entry which is preliminary data.</text>
</comment>
<evidence type="ECO:0000313" key="3">
    <source>
        <dbReference type="Proteomes" id="UP000688947"/>
    </source>
</evidence>
<keyword evidence="1" id="KW-0732">Signal</keyword>
<feature type="chain" id="PRO_5035801959" evidence="1">
    <location>
        <begin position="24"/>
        <end position="53"/>
    </location>
</feature>
<organism evidence="2 3">
    <name type="scientific">Phytophthora cactorum</name>
    <dbReference type="NCBI Taxonomy" id="29920"/>
    <lineage>
        <taxon>Eukaryota</taxon>
        <taxon>Sar</taxon>
        <taxon>Stramenopiles</taxon>
        <taxon>Oomycota</taxon>
        <taxon>Peronosporomycetes</taxon>
        <taxon>Peronosporales</taxon>
        <taxon>Peronosporaceae</taxon>
        <taxon>Phytophthora</taxon>
    </lineage>
</organism>
<dbReference type="AlphaFoldDB" id="A0A8T1U2P8"/>
<evidence type="ECO:0000313" key="2">
    <source>
        <dbReference type="EMBL" id="KAG6950804.1"/>
    </source>
</evidence>
<accession>A0A8T1U2P8</accession>
<gene>
    <name evidence="2" type="ORF">JG687_00014017</name>
</gene>
<reference evidence="2" key="1">
    <citation type="submission" date="2021-01" db="EMBL/GenBank/DDBJ databases">
        <title>Phytophthora aleatoria, a newly-described species from Pinus radiata is distinct from Phytophthora cactorum isolates based on comparative genomics.</title>
        <authorList>
            <person name="Mcdougal R."/>
            <person name="Panda P."/>
            <person name="Williams N."/>
            <person name="Studholme D.J."/>
        </authorList>
    </citation>
    <scope>NUCLEOTIDE SEQUENCE</scope>
    <source>
        <strain evidence="2">NZFS 3830</strain>
    </source>
</reference>
<sequence length="53" mass="5562">MFKSSFILSFAVAVLLALTSANAAADAECDLKCHGGKRLESFLKDSVILASLS</sequence>
<name>A0A8T1U2P8_9STRA</name>
<proteinExistence type="predicted"/>
<protein>
    <submittedName>
        <fullName evidence="2">Uncharacterized protein</fullName>
    </submittedName>
</protein>
<dbReference type="Proteomes" id="UP000688947">
    <property type="component" value="Unassembled WGS sequence"/>
</dbReference>